<reference evidence="1 2" key="1">
    <citation type="submission" date="2024-01" db="EMBL/GenBank/DDBJ databases">
        <title>The genomes of 5 underutilized Papilionoideae crops provide insights into root nodulation and disease resistanc.</title>
        <authorList>
            <person name="Jiang F."/>
        </authorList>
    </citation>
    <scope>NUCLEOTIDE SEQUENCE [LARGE SCALE GENOMIC DNA]</scope>
    <source>
        <strain evidence="1">LVBAO_FW01</strain>
        <tissue evidence="1">Leaves</tissue>
    </source>
</reference>
<evidence type="ECO:0000313" key="1">
    <source>
        <dbReference type="EMBL" id="KAK7314754.1"/>
    </source>
</evidence>
<keyword evidence="2" id="KW-1185">Reference proteome</keyword>
<proteinExistence type="predicted"/>
<comment type="caution">
    <text evidence="1">The sequence shown here is derived from an EMBL/GenBank/DDBJ whole genome shotgun (WGS) entry which is preliminary data.</text>
</comment>
<dbReference type="Proteomes" id="UP001367508">
    <property type="component" value="Unassembled WGS sequence"/>
</dbReference>
<sequence>MDCYFLPNLKIVDLMPQVPTTGMSCTRSVSKLYKVGLLVEKDFKTVKGALQEAFLKIDMRLLKWLEVNREEDEYGATTNAVIKGSGRKKK</sequence>
<evidence type="ECO:0000313" key="2">
    <source>
        <dbReference type="Proteomes" id="UP001367508"/>
    </source>
</evidence>
<accession>A0AAN9KFB4</accession>
<dbReference type="EMBL" id="JAYMYQ010000008">
    <property type="protein sequence ID" value="KAK7314754.1"/>
    <property type="molecule type" value="Genomic_DNA"/>
</dbReference>
<organism evidence="1 2">
    <name type="scientific">Canavalia gladiata</name>
    <name type="common">Sword bean</name>
    <name type="synonym">Dolichos gladiatus</name>
    <dbReference type="NCBI Taxonomy" id="3824"/>
    <lineage>
        <taxon>Eukaryota</taxon>
        <taxon>Viridiplantae</taxon>
        <taxon>Streptophyta</taxon>
        <taxon>Embryophyta</taxon>
        <taxon>Tracheophyta</taxon>
        <taxon>Spermatophyta</taxon>
        <taxon>Magnoliopsida</taxon>
        <taxon>eudicotyledons</taxon>
        <taxon>Gunneridae</taxon>
        <taxon>Pentapetalae</taxon>
        <taxon>rosids</taxon>
        <taxon>fabids</taxon>
        <taxon>Fabales</taxon>
        <taxon>Fabaceae</taxon>
        <taxon>Papilionoideae</taxon>
        <taxon>50 kb inversion clade</taxon>
        <taxon>NPAAA clade</taxon>
        <taxon>indigoferoid/millettioid clade</taxon>
        <taxon>Phaseoleae</taxon>
        <taxon>Canavalia</taxon>
    </lineage>
</organism>
<protein>
    <submittedName>
        <fullName evidence="1">Uncharacterized protein</fullName>
    </submittedName>
</protein>
<dbReference type="AlphaFoldDB" id="A0AAN9KFB4"/>
<name>A0AAN9KFB4_CANGL</name>
<gene>
    <name evidence="1" type="ORF">VNO77_33282</name>
</gene>